<dbReference type="FunFam" id="3.80.10.10:FF:000052">
    <property type="entry name" value="Leucine rich repeat containing 6"/>
    <property type="match status" value="1"/>
</dbReference>
<dbReference type="eggNOG" id="KOG0531">
    <property type="taxonomic scope" value="Eukaryota"/>
</dbReference>
<proteinExistence type="inferred from homology"/>
<dbReference type="Pfam" id="PF14580">
    <property type="entry name" value="LRR_9"/>
    <property type="match status" value="1"/>
</dbReference>
<dbReference type="InterPro" id="IPR001611">
    <property type="entry name" value="Leu-rich_rpt"/>
</dbReference>
<keyword evidence="11" id="KW-1185">Reference proteome</keyword>
<dbReference type="AlphaFoldDB" id="C1E3E9"/>
<name>C1E3E9_MICCC</name>
<evidence type="ECO:0000256" key="3">
    <source>
        <dbReference type="ARBA" id="ARBA00022614"/>
    </source>
</evidence>
<feature type="domain" description="Dynein axonemal assembly factor 11-like CS" evidence="9">
    <location>
        <begin position="236"/>
        <end position="353"/>
    </location>
</feature>
<evidence type="ECO:0000256" key="7">
    <source>
        <dbReference type="ARBA" id="ARBA00049982"/>
    </source>
</evidence>
<reference evidence="10 11" key="1">
    <citation type="journal article" date="2009" name="Science">
        <title>Green evolution and dynamic adaptations revealed by genomes of the marine picoeukaryotes Micromonas.</title>
        <authorList>
            <person name="Worden A.Z."/>
            <person name="Lee J.H."/>
            <person name="Mock T."/>
            <person name="Rouze P."/>
            <person name="Simmons M.P."/>
            <person name="Aerts A.L."/>
            <person name="Allen A.E."/>
            <person name="Cuvelier M.L."/>
            <person name="Derelle E."/>
            <person name="Everett M.V."/>
            <person name="Foulon E."/>
            <person name="Grimwood J."/>
            <person name="Gundlach H."/>
            <person name="Henrissat B."/>
            <person name="Napoli C."/>
            <person name="McDonald S.M."/>
            <person name="Parker M.S."/>
            <person name="Rombauts S."/>
            <person name="Salamov A."/>
            <person name="Von Dassow P."/>
            <person name="Badger J.H."/>
            <person name="Coutinho P.M."/>
            <person name="Demir E."/>
            <person name="Dubchak I."/>
            <person name="Gentemann C."/>
            <person name="Eikrem W."/>
            <person name="Gready J.E."/>
            <person name="John U."/>
            <person name="Lanier W."/>
            <person name="Lindquist E.A."/>
            <person name="Lucas S."/>
            <person name="Mayer K.F."/>
            <person name="Moreau H."/>
            <person name="Not F."/>
            <person name="Otillar R."/>
            <person name="Panaud O."/>
            <person name="Pangilinan J."/>
            <person name="Paulsen I."/>
            <person name="Piegu B."/>
            <person name="Poliakov A."/>
            <person name="Robbens S."/>
            <person name="Schmutz J."/>
            <person name="Toulza E."/>
            <person name="Wyss T."/>
            <person name="Zelensky A."/>
            <person name="Zhou K."/>
            <person name="Armbrust E.V."/>
            <person name="Bhattacharya D."/>
            <person name="Goodenough U.W."/>
            <person name="Van de Peer Y."/>
            <person name="Grigoriev I.V."/>
        </authorList>
    </citation>
    <scope>NUCLEOTIDE SEQUENCE [LARGE SCALE GENOMIC DNA]</scope>
    <source>
        <strain evidence="11">RCC299 / NOUM17</strain>
    </source>
</reference>
<dbReference type="InterPro" id="IPR032675">
    <property type="entry name" value="LRR_dom_sf"/>
</dbReference>
<feature type="compositionally biased region" description="Basic and acidic residues" evidence="8">
    <location>
        <begin position="225"/>
        <end position="238"/>
    </location>
</feature>
<evidence type="ECO:0000256" key="5">
    <source>
        <dbReference type="ARBA" id="ARBA00023069"/>
    </source>
</evidence>
<dbReference type="STRING" id="296587.C1E3E9"/>
<dbReference type="KEGG" id="mis:MICPUN_80704"/>
<feature type="region of interest" description="Disordered" evidence="8">
    <location>
        <begin position="225"/>
        <end position="268"/>
    </location>
</feature>
<dbReference type="GeneID" id="8242949"/>
<organism evidence="10 11">
    <name type="scientific">Micromonas commoda (strain RCC299 / NOUM17 / CCMP2709)</name>
    <name type="common">Picoplanktonic green alga</name>
    <dbReference type="NCBI Taxonomy" id="296587"/>
    <lineage>
        <taxon>Eukaryota</taxon>
        <taxon>Viridiplantae</taxon>
        <taxon>Chlorophyta</taxon>
        <taxon>Mamiellophyceae</taxon>
        <taxon>Mamiellales</taxon>
        <taxon>Mamiellaceae</taxon>
        <taxon>Micromonas</taxon>
    </lineage>
</organism>
<evidence type="ECO:0000256" key="2">
    <source>
        <dbReference type="ARBA" id="ARBA00022490"/>
    </source>
</evidence>
<evidence type="ECO:0000313" key="11">
    <source>
        <dbReference type="Proteomes" id="UP000002009"/>
    </source>
</evidence>
<dbReference type="RefSeq" id="XP_002501285.1">
    <property type="nucleotide sequence ID" value="XM_002501239.1"/>
</dbReference>
<dbReference type="OrthoDB" id="10250990at2759"/>
<dbReference type="InterPro" id="IPR056496">
    <property type="entry name" value="CS_DNAAF11_C"/>
</dbReference>
<sequence length="455" mass="50353">MAPITLDMIRRRAEHNEGMVGNLEEIALHQQEIEKIEALGQICRHLKILYMQNNLISKLQNLHRLKELEYLNMALNNVTKIENLQRCESLQKLDLTMNFITKASLLTVHTLDACPKLDDLYLMGNPCADFGGYRAFVIGTLPQLRRLDGKDVTPSERILSKQELPRVTERLMKELAADGVNIEEASRVSDARDLGPDEDDIAEVLAMPEDERPWTAATRVAEQREFAKQRDANEESKREHNKRLFNPDGTKKHARREGFPDLPDDLDDVKQCNEPGLTFRLDDGDDGNDVVLDCHVGKYMDTSLIDVDVQTRLVRVLVKGKMLCLVLPEEVKPDASTAQRSKVTGALVVTMPKAFRKPKRGEEKKDEYVVDGGGGVEGSKGQVGGSNPGKGIDAKNKKSLIKELGGVSIRGIVRDAHVADIGGFTIAESVKTAAPATPAVVTAVLDSDDDEPPPL</sequence>
<dbReference type="GO" id="GO:0005930">
    <property type="term" value="C:axoneme"/>
    <property type="evidence" value="ECO:0007669"/>
    <property type="project" value="UniProtKB-SubCell"/>
</dbReference>
<dbReference type="PANTHER" id="PTHR18849">
    <property type="entry name" value="LEUCINE RICH REPEAT PROTEIN"/>
    <property type="match status" value="1"/>
</dbReference>
<dbReference type="EMBL" id="CP001325">
    <property type="protein sequence ID" value="ACO62543.1"/>
    <property type="molecule type" value="Genomic_DNA"/>
</dbReference>
<evidence type="ECO:0000313" key="10">
    <source>
        <dbReference type="EMBL" id="ACO62543.1"/>
    </source>
</evidence>
<dbReference type="PROSITE" id="PS51450">
    <property type="entry name" value="LRR"/>
    <property type="match status" value="2"/>
</dbReference>
<dbReference type="InParanoid" id="C1E3E9"/>
<dbReference type="SMART" id="SM00365">
    <property type="entry name" value="LRR_SD22"/>
    <property type="match status" value="2"/>
</dbReference>
<dbReference type="SUPFAM" id="SSF52058">
    <property type="entry name" value="L domain-like"/>
    <property type="match status" value="1"/>
</dbReference>
<protein>
    <recommendedName>
        <fullName evidence="9">Dynein axonemal assembly factor 11-like CS domain-containing protein</fullName>
    </recommendedName>
</protein>
<evidence type="ECO:0000256" key="4">
    <source>
        <dbReference type="ARBA" id="ARBA00022737"/>
    </source>
</evidence>
<dbReference type="Proteomes" id="UP000002009">
    <property type="component" value="Chromosome 4"/>
</dbReference>
<keyword evidence="4" id="KW-0677">Repeat</keyword>
<comment type="subcellular location">
    <subcellularLocation>
        <location evidence="1">Cytoplasm</location>
        <location evidence="1">Cytoskeleton</location>
        <location evidence="1">Cilium axoneme</location>
    </subcellularLocation>
</comment>
<keyword evidence="5" id="KW-0969">Cilium</keyword>
<dbReference type="Pfam" id="PF23602">
    <property type="entry name" value="CS_DNAAF11_C"/>
    <property type="match status" value="1"/>
</dbReference>
<keyword evidence="2" id="KW-0963">Cytoplasm</keyword>
<keyword evidence="6" id="KW-0966">Cell projection</keyword>
<evidence type="ECO:0000256" key="1">
    <source>
        <dbReference type="ARBA" id="ARBA00004430"/>
    </source>
</evidence>
<evidence type="ECO:0000256" key="8">
    <source>
        <dbReference type="SAM" id="MobiDB-lite"/>
    </source>
</evidence>
<comment type="similarity">
    <text evidence="7">Belongs to the tilB family.</text>
</comment>
<dbReference type="PANTHER" id="PTHR18849:SF0">
    <property type="entry name" value="CILIA- AND FLAGELLA-ASSOCIATED PROTEIN 410-RELATED"/>
    <property type="match status" value="1"/>
</dbReference>
<feature type="region of interest" description="Disordered" evidence="8">
    <location>
        <begin position="358"/>
        <end position="394"/>
    </location>
</feature>
<evidence type="ECO:0000259" key="9">
    <source>
        <dbReference type="Pfam" id="PF23602"/>
    </source>
</evidence>
<gene>
    <name evidence="10" type="ORF">MICPUN_80704</name>
</gene>
<feature type="compositionally biased region" description="Gly residues" evidence="8">
    <location>
        <begin position="371"/>
        <end position="388"/>
    </location>
</feature>
<dbReference type="OMA" id="QHRAVIV"/>
<accession>C1E3E9</accession>
<evidence type="ECO:0000256" key="6">
    <source>
        <dbReference type="ARBA" id="ARBA00023273"/>
    </source>
</evidence>
<dbReference type="Gene3D" id="3.80.10.10">
    <property type="entry name" value="Ribonuclease Inhibitor"/>
    <property type="match status" value="1"/>
</dbReference>
<keyword evidence="3" id="KW-0433">Leucine-rich repeat</keyword>